<gene>
    <name evidence="3" type="ORF">Vafri_14191</name>
</gene>
<dbReference type="Pfam" id="PF13001">
    <property type="entry name" value="ECM29_N"/>
    <property type="match status" value="1"/>
</dbReference>
<dbReference type="Proteomes" id="UP000747399">
    <property type="component" value="Unassembled WGS sequence"/>
</dbReference>
<feature type="non-terminal residue" evidence="3">
    <location>
        <position position="271"/>
    </location>
</feature>
<name>A0A8J4BDL4_9CHLO</name>
<dbReference type="GO" id="GO:0043248">
    <property type="term" value="P:proteasome assembly"/>
    <property type="evidence" value="ECO:0007669"/>
    <property type="project" value="InterPro"/>
</dbReference>
<dbReference type="GO" id="GO:0036503">
    <property type="term" value="P:ERAD pathway"/>
    <property type="evidence" value="ECO:0007669"/>
    <property type="project" value="TreeGrafter"/>
</dbReference>
<evidence type="ECO:0000256" key="1">
    <source>
        <dbReference type="ARBA" id="ARBA00022737"/>
    </source>
</evidence>
<dbReference type="PANTHER" id="PTHR23346:SF19">
    <property type="entry name" value="PROTEASOME ADAPTER AND SCAFFOLD PROTEIN ECM29"/>
    <property type="match status" value="1"/>
</dbReference>
<organism evidence="3 4">
    <name type="scientific">Volvox africanus</name>
    <dbReference type="NCBI Taxonomy" id="51714"/>
    <lineage>
        <taxon>Eukaryota</taxon>
        <taxon>Viridiplantae</taxon>
        <taxon>Chlorophyta</taxon>
        <taxon>core chlorophytes</taxon>
        <taxon>Chlorophyceae</taxon>
        <taxon>CS clade</taxon>
        <taxon>Chlamydomonadales</taxon>
        <taxon>Volvocaceae</taxon>
        <taxon>Volvox</taxon>
    </lineage>
</organism>
<evidence type="ECO:0000313" key="3">
    <source>
        <dbReference type="EMBL" id="GIL59291.1"/>
    </source>
</evidence>
<reference evidence="3" key="1">
    <citation type="journal article" date="2021" name="Proc. Natl. Acad. Sci. U.S.A.">
        <title>Three genomes in the algal genus Volvox reveal the fate of a haploid sex-determining region after a transition to homothallism.</title>
        <authorList>
            <person name="Yamamoto K."/>
            <person name="Hamaji T."/>
            <person name="Kawai-Toyooka H."/>
            <person name="Matsuzaki R."/>
            <person name="Takahashi F."/>
            <person name="Nishimura Y."/>
            <person name="Kawachi M."/>
            <person name="Noguchi H."/>
            <person name="Minakuchi Y."/>
            <person name="Umen J.G."/>
            <person name="Toyoda A."/>
            <person name="Nozaki H."/>
        </authorList>
    </citation>
    <scope>NUCLEOTIDE SEQUENCE</scope>
    <source>
        <strain evidence="3">NIES-3780</strain>
    </source>
</reference>
<dbReference type="PANTHER" id="PTHR23346">
    <property type="entry name" value="TRANSLATIONAL ACTIVATOR GCN1-RELATED"/>
    <property type="match status" value="1"/>
</dbReference>
<dbReference type="GO" id="GO:0005737">
    <property type="term" value="C:cytoplasm"/>
    <property type="evidence" value="ECO:0007669"/>
    <property type="project" value="TreeGrafter"/>
</dbReference>
<accession>A0A8J4BDL4</accession>
<protein>
    <recommendedName>
        <fullName evidence="2">Proteasome component Ecm29 N-terminal domain-containing protein</fullName>
    </recommendedName>
</protein>
<comment type="caution">
    <text evidence="3">The sequence shown here is derived from an EMBL/GenBank/DDBJ whole genome shotgun (WGS) entry which is preliminary data.</text>
</comment>
<evidence type="ECO:0000259" key="2">
    <source>
        <dbReference type="Pfam" id="PF13001"/>
    </source>
</evidence>
<feature type="domain" description="Proteasome component Ecm29 N-terminal" evidence="2">
    <location>
        <begin position="29"/>
        <end position="170"/>
    </location>
</feature>
<dbReference type="GO" id="GO:0005634">
    <property type="term" value="C:nucleus"/>
    <property type="evidence" value="ECO:0007669"/>
    <property type="project" value="TreeGrafter"/>
</dbReference>
<dbReference type="EMBL" id="BNCO01000034">
    <property type="protein sequence ID" value="GIL59291.1"/>
    <property type="molecule type" value="Genomic_DNA"/>
</dbReference>
<proteinExistence type="predicted"/>
<keyword evidence="4" id="KW-1185">Reference proteome</keyword>
<keyword evidence="1" id="KW-0677">Repeat</keyword>
<sequence length="271" mass="28039">MVTNTATTAGSATAAAAAAAAAAEEVAGLDRVLTRLALTDDDKLEKVLQRLIPLVIGQLKSPHPGTFNKVREILSHVNKRLKSLPAMQLPLADLVTMYKGELQPGTNPAQYGMVRNFSLVYAEMAAERAPGTDRLAALPILLPGLSKRPTDHQNILLRILVASLEHQPPPPISGGGLIPGLMTPSPPPTVVGETAVTAAAATGEGTAASGEGTTPPAASAASAAAAEGTVSAAEAALRAKYPYLVDKADRTLFLSYGLKVMLYVPRTSRAP</sequence>
<dbReference type="GO" id="GO:0060090">
    <property type="term" value="F:molecular adaptor activity"/>
    <property type="evidence" value="ECO:0007669"/>
    <property type="project" value="InterPro"/>
</dbReference>
<dbReference type="AlphaFoldDB" id="A0A8J4BDL4"/>
<evidence type="ECO:0000313" key="4">
    <source>
        <dbReference type="Proteomes" id="UP000747399"/>
    </source>
</evidence>
<dbReference type="InterPro" id="IPR024372">
    <property type="entry name" value="Ecm29_N"/>
</dbReference>